<dbReference type="Proteomes" id="UP000198346">
    <property type="component" value="Unassembled WGS sequence"/>
</dbReference>
<evidence type="ECO:0000256" key="4">
    <source>
        <dbReference type="ARBA" id="ARBA00009667"/>
    </source>
</evidence>
<gene>
    <name evidence="9" type="primary">hisA</name>
    <name evidence="12" type="ORF">SAMN06297382_0532</name>
</gene>
<evidence type="ECO:0000256" key="9">
    <source>
        <dbReference type="HAMAP-Rule" id="MF_01014"/>
    </source>
</evidence>
<dbReference type="EC" id="5.3.1.16" evidence="9 11"/>
<accession>A0A239PJQ7</accession>
<evidence type="ECO:0000256" key="5">
    <source>
        <dbReference type="ARBA" id="ARBA00022490"/>
    </source>
</evidence>
<dbReference type="GO" id="GO:0000162">
    <property type="term" value="P:L-tryptophan biosynthetic process"/>
    <property type="evidence" value="ECO:0007669"/>
    <property type="project" value="TreeGrafter"/>
</dbReference>
<dbReference type="InterPro" id="IPR013785">
    <property type="entry name" value="Aldolase_TIM"/>
</dbReference>
<keyword evidence="8 9" id="KW-0413">Isomerase</keyword>
<evidence type="ECO:0000256" key="3">
    <source>
        <dbReference type="ARBA" id="ARBA00005133"/>
    </source>
</evidence>
<feature type="active site" description="Proton donor" evidence="9">
    <location>
        <position position="133"/>
    </location>
</feature>
<keyword evidence="7 9" id="KW-0368">Histidine biosynthesis</keyword>
<name>A0A239PJQ7_9PROT</name>
<protein>
    <recommendedName>
        <fullName evidence="9 11">1-(5-phosphoribosyl)-5-[(5-phosphoribosylamino)methylideneamino] imidazole-4-carboxamide isomerase</fullName>
        <ecNumber evidence="9 11">5.3.1.16</ecNumber>
    </recommendedName>
    <alternativeName>
        <fullName evidence="9">Phosphoribosylformimino-5-aminoimidazole carboxamide ribotide isomerase</fullName>
    </alternativeName>
</protein>
<dbReference type="GO" id="GO:0000105">
    <property type="term" value="P:L-histidine biosynthetic process"/>
    <property type="evidence" value="ECO:0007669"/>
    <property type="project" value="UniProtKB-UniRule"/>
</dbReference>
<dbReference type="UniPathway" id="UPA00031">
    <property type="reaction ID" value="UER00009"/>
</dbReference>
<organism evidence="12 13">
    <name type="scientific">Amphiplicatus metriothermophilus</name>
    <dbReference type="NCBI Taxonomy" id="1519374"/>
    <lineage>
        <taxon>Bacteria</taxon>
        <taxon>Pseudomonadati</taxon>
        <taxon>Pseudomonadota</taxon>
        <taxon>Alphaproteobacteria</taxon>
        <taxon>Parvularculales</taxon>
        <taxon>Parvularculaceae</taxon>
        <taxon>Amphiplicatus</taxon>
    </lineage>
</organism>
<keyword evidence="6 9" id="KW-0028">Amino-acid biosynthesis</keyword>
<evidence type="ECO:0000256" key="10">
    <source>
        <dbReference type="RuleBase" id="RU003657"/>
    </source>
</evidence>
<evidence type="ECO:0000256" key="7">
    <source>
        <dbReference type="ARBA" id="ARBA00023102"/>
    </source>
</evidence>
<evidence type="ECO:0000313" key="12">
    <source>
        <dbReference type="EMBL" id="SNT68036.1"/>
    </source>
</evidence>
<dbReference type="HAMAP" id="MF_01014">
    <property type="entry name" value="HisA"/>
    <property type="match status" value="1"/>
</dbReference>
<proteinExistence type="inferred from homology"/>
<dbReference type="Gene3D" id="3.20.20.70">
    <property type="entry name" value="Aldolase class I"/>
    <property type="match status" value="1"/>
</dbReference>
<comment type="subcellular location">
    <subcellularLocation>
        <location evidence="2 9 11">Cytoplasm</location>
    </subcellularLocation>
</comment>
<dbReference type="InterPro" id="IPR006062">
    <property type="entry name" value="His_biosynth"/>
</dbReference>
<comment type="catalytic activity">
    <reaction evidence="1 9 11">
        <text>1-(5-phospho-beta-D-ribosyl)-5-[(5-phospho-beta-D-ribosylamino)methylideneamino]imidazole-4-carboxamide = 5-[(5-phospho-1-deoxy-D-ribulos-1-ylimino)methylamino]-1-(5-phospho-beta-D-ribosyl)imidazole-4-carboxamide</text>
        <dbReference type="Rhea" id="RHEA:15469"/>
        <dbReference type="ChEBI" id="CHEBI:58435"/>
        <dbReference type="ChEBI" id="CHEBI:58525"/>
        <dbReference type="EC" id="5.3.1.16"/>
    </reaction>
</comment>
<dbReference type="SUPFAM" id="SSF51366">
    <property type="entry name" value="Ribulose-phoshate binding barrel"/>
    <property type="match status" value="1"/>
</dbReference>
<evidence type="ECO:0000256" key="11">
    <source>
        <dbReference type="RuleBase" id="RU003658"/>
    </source>
</evidence>
<evidence type="ECO:0000256" key="6">
    <source>
        <dbReference type="ARBA" id="ARBA00022605"/>
    </source>
</evidence>
<dbReference type="PANTHER" id="PTHR43090">
    <property type="entry name" value="1-(5-PHOSPHORIBOSYL)-5-[(5-PHOSPHORIBOSYLAMINO)METHYLIDENEAMINO] IMIDAZOLE-4-CARBOXAMIDE ISOMERASE"/>
    <property type="match status" value="1"/>
</dbReference>
<dbReference type="InterPro" id="IPR044524">
    <property type="entry name" value="Isoase_HisA-like"/>
</dbReference>
<evidence type="ECO:0000256" key="2">
    <source>
        <dbReference type="ARBA" id="ARBA00004496"/>
    </source>
</evidence>
<dbReference type="Pfam" id="PF00977">
    <property type="entry name" value="His_biosynth"/>
    <property type="match status" value="1"/>
</dbReference>
<evidence type="ECO:0000313" key="13">
    <source>
        <dbReference type="Proteomes" id="UP000198346"/>
    </source>
</evidence>
<comment type="similarity">
    <text evidence="4 9 10">Belongs to the HisA/HisF family.</text>
</comment>
<dbReference type="InterPro" id="IPR006063">
    <property type="entry name" value="HisA_bact_arch"/>
</dbReference>
<dbReference type="GO" id="GO:0005737">
    <property type="term" value="C:cytoplasm"/>
    <property type="evidence" value="ECO:0007669"/>
    <property type="project" value="UniProtKB-SubCell"/>
</dbReference>
<dbReference type="GO" id="GO:0003949">
    <property type="term" value="F:1-(5-phosphoribosyl)-5-[(5-phosphoribosylamino)methylideneamino]imidazole-4-carboxamide isomerase activity"/>
    <property type="evidence" value="ECO:0007669"/>
    <property type="project" value="UniProtKB-UniRule"/>
</dbReference>
<feature type="active site" description="Proton acceptor" evidence="9">
    <location>
        <position position="12"/>
    </location>
</feature>
<dbReference type="InterPro" id="IPR023016">
    <property type="entry name" value="HisA/PriA"/>
</dbReference>
<reference evidence="12 13" key="1">
    <citation type="submission" date="2017-07" db="EMBL/GenBank/DDBJ databases">
        <authorList>
            <person name="Sun Z.S."/>
            <person name="Albrecht U."/>
            <person name="Echele G."/>
            <person name="Lee C.C."/>
        </authorList>
    </citation>
    <scope>NUCLEOTIDE SEQUENCE [LARGE SCALE GENOMIC DNA]</scope>
    <source>
        <strain evidence="12 13">CGMCC 1.12710</strain>
    </source>
</reference>
<dbReference type="InterPro" id="IPR011060">
    <property type="entry name" value="RibuloseP-bd_barrel"/>
</dbReference>
<dbReference type="PANTHER" id="PTHR43090:SF2">
    <property type="entry name" value="1-(5-PHOSPHORIBOSYL)-5-[(5-PHOSPHORIBOSYLAMINO)METHYLIDENEAMINO] IMIDAZOLE-4-CARBOXAMIDE ISOMERASE"/>
    <property type="match status" value="1"/>
</dbReference>
<keyword evidence="5 9" id="KW-0963">Cytoplasm</keyword>
<dbReference type="CDD" id="cd04732">
    <property type="entry name" value="HisA"/>
    <property type="match status" value="1"/>
</dbReference>
<comment type="pathway">
    <text evidence="3 9 11">Amino-acid biosynthesis; L-histidine biosynthesis; L-histidine from 5-phospho-alpha-D-ribose 1-diphosphate: step 4/9.</text>
</comment>
<dbReference type="FunFam" id="3.20.20.70:FF:000009">
    <property type="entry name" value="1-(5-phosphoribosyl)-5-[(5-phosphoribosylamino)methylideneamino] imidazole-4-carboxamide isomerase"/>
    <property type="match status" value="1"/>
</dbReference>
<dbReference type="NCBIfam" id="TIGR00007">
    <property type="entry name" value="1-(5-phosphoribosyl)-5-[(5-phosphoribosylamino)methylideneamino]imidazole-4-carboxamide isomerase"/>
    <property type="match status" value="1"/>
</dbReference>
<dbReference type="AlphaFoldDB" id="A0A239PJQ7"/>
<sequence>MTRPLALYPAIDLKGGRCVRLLRGEMDKATVYNDDPAAQARAFAEAGFERLHIVDLDGAFAGRSENAAAVAAILAATAARAQLGGGVRSMDAVEDWLSRGLDRVILGTAAVRDPAFVKAACRAFPGRIAVGVDACDGLVKTDGWAGHTGHTAIEIARRFEDAGVAAIIYTDIGRDGALAGVNVEATAALAAALSIPVIASGGVAGPEDIRRLAGAHPNIEGVVIGRALYDGRLDPAEALAAAGEAAHPMRP</sequence>
<dbReference type="OrthoDB" id="9807749at2"/>
<evidence type="ECO:0000256" key="8">
    <source>
        <dbReference type="ARBA" id="ARBA00023235"/>
    </source>
</evidence>
<keyword evidence="13" id="KW-1185">Reference proteome</keyword>
<dbReference type="EMBL" id="FZQA01000001">
    <property type="protein sequence ID" value="SNT68036.1"/>
    <property type="molecule type" value="Genomic_DNA"/>
</dbReference>
<dbReference type="RefSeq" id="WP_089411445.1">
    <property type="nucleotide sequence ID" value="NZ_FZQA01000001.1"/>
</dbReference>
<evidence type="ECO:0000256" key="1">
    <source>
        <dbReference type="ARBA" id="ARBA00000901"/>
    </source>
</evidence>